<dbReference type="RefSeq" id="WP_048544722.1">
    <property type="nucleotide sequence ID" value="NZ_HF571038.1"/>
</dbReference>
<organism evidence="3 4">
    <name type="scientific">Nostocoides jenkinsii Ben 74</name>
    <dbReference type="NCBI Taxonomy" id="1193518"/>
    <lineage>
        <taxon>Bacteria</taxon>
        <taxon>Bacillati</taxon>
        <taxon>Actinomycetota</taxon>
        <taxon>Actinomycetes</taxon>
        <taxon>Micrococcales</taxon>
        <taxon>Intrasporangiaceae</taxon>
        <taxon>Nostocoides</taxon>
    </lineage>
</organism>
<evidence type="ECO:0000313" key="4">
    <source>
        <dbReference type="Proteomes" id="UP000035720"/>
    </source>
</evidence>
<evidence type="ECO:0000256" key="1">
    <source>
        <dbReference type="ARBA" id="ARBA00005953"/>
    </source>
</evidence>
<dbReference type="Proteomes" id="UP000035720">
    <property type="component" value="Unassembled WGS sequence"/>
</dbReference>
<dbReference type="GO" id="GO:0047617">
    <property type="term" value="F:fatty acyl-CoA hydrolase activity"/>
    <property type="evidence" value="ECO:0007669"/>
    <property type="project" value="TreeGrafter"/>
</dbReference>
<dbReference type="AlphaFoldDB" id="A0A077M4X7"/>
<comment type="similarity">
    <text evidence="1">Belongs to the 4-hydroxybenzoyl-CoA thioesterase family.</text>
</comment>
<dbReference type="InterPro" id="IPR029069">
    <property type="entry name" value="HotDog_dom_sf"/>
</dbReference>
<dbReference type="STRING" id="1193518.BN13_160023"/>
<dbReference type="InterPro" id="IPR050563">
    <property type="entry name" value="4-hydroxybenzoyl-CoA_TE"/>
</dbReference>
<evidence type="ECO:0000256" key="2">
    <source>
        <dbReference type="ARBA" id="ARBA00022801"/>
    </source>
</evidence>
<proteinExistence type="inferred from homology"/>
<dbReference type="PANTHER" id="PTHR31793">
    <property type="entry name" value="4-HYDROXYBENZOYL-COA THIOESTERASE FAMILY MEMBER"/>
    <property type="match status" value="1"/>
</dbReference>
<dbReference type="SUPFAM" id="SSF54637">
    <property type="entry name" value="Thioesterase/thiol ester dehydrase-isomerase"/>
    <property type="match status" value="1"/>
</dbReference>
<dbReference type="EMBL" id="CAJC01000068">
    <property type="protein sequence ID" value="CCI52341.1"/>
    <property type="molecule type" value="Genomic_DNA"/>
</dbReference>
<dbReference type="Gene3D" id="3.10.129.10">
    <property type="entry name" value="Hotdog Thioesterase"/>
    <property type="match status" value="1"/>
</dbReference>
<reference evidence="3 4" key="1">
    <citation type="journal article" date="2013" name="ISME J.">
        <title>A metabolic model for members of the genus Tetrasphaera involved in enhanced biological phosphorus removal.</title>
        <authorList>
            <person name="Kristiansen R."/>
            <person name="Nguyen H.T.T."/>
            <person name="Saunders A.M."/>
            <person name="Nielsen J.L."/>
            <person name="Wimmer R."/>
            <person name="Le V.Q."/>
            <person name="McIlroy S.J."/>
            <person name="Petrovski S."/>
            <person name="Seviour R.J."/>
            <person name="Calteau A."/>
            <person name="Nielsen K.L."/>
            <person name="Nielsen P.H."/>
        </authorList>
    </citation>
    <scope>NUCLEOTIDE SEQUENCE [LARGE SCALE GENOMIC DNA]</scope>
    <source>
        <strain evidence="3 4">Ben 74</strain>
    </source>
</reference>
<dbReference type="OrthoDB" id="9799036at2"/>
<protein>
    <submittedName>
        <fullName evidence="3">Uncharacterized protein</fullName>
    </submittedName>
</protein>
<accession>A0A077M4X7</accession>
<keyword evidence="4" id="KW-1185">Reference proteome</keyword>
<gene>
    <name evidence="3" type="ORF">BN13_160023</name>
</gene>
<dbReference type="PANTHER" id="PTHR31793:SF27">
    <property type="entry name" value="NOVEL THIOESTERASE SUPERFAMILY DOMAIN AND SAPOSIN A-TYPE DOMAIN CONTAINING PROTEIN (0610012H03RIK)"/>
    <property type="match status" value="1"/>
</dbReference>
<dbReference type="CDD" id="cd00586">
    <property type="entry name" value="4HBT"/>
    <property type="match status" value="1"/>
</dbReference>
<sequence length="147" mass="15688">MAERAPIPQVGDYPIAWPVQTRWTDNDMFGHLNNAVYYALWDSAINTWLARATGADPMTDPAIPLVAESGCRYLGELSYPADLVVGIGVGRIGSSSVTLRLSLYAAGSPPQAPVAAAGSWVHVYVERTSRRPCAIPAAVRATYAAAQ</sequence>
<comment type="caution">
    <text evidence="3">The sequence shown here is derived from an EMBL/GenBank/DDBJ whole genome shotgun (WGS) entry which is preliminary data.</text>
</comment>
<name>A0A077M4X7_9MICO</name>
<keyword evidence="2" id="KW-0378">Hydrolase</keyword>
<dbReference type="Pfam" id="PF13279">
    <property type="entry name" value="4HBT_2"/>
    <property type="match status" value="1"/>
</dbReference>
<evidence type="ECO:0000313" key="3">
    <source>
        <dbReference type="EMBL" id="CCI52341.1"/>
    </source>
</evidence>